<evidence type="ECO:0000313" key="3">
    <source>
        <dbReference type="Proteomes" id="UP000186922"/>
    </source>
</evidence>
<sequence>MLVASERVRRASAALDTTKAQCQPVQVSIWKWRPKLSASEEALLDEAEKDEEASRLSFVTRMTFGSLDAQKEVLRRKRTSHKSLAYKSPRPTIEQIRASRLRKLTSHVAHMLNPEIPVAHPLNKKHFMGTYTNRTTAAAQLTDFSFLKFPSTYRARVVPTTIPRPVKPAVSALSVDGATVQEPTASSPAQIEPYQQYGFANGDTYDGQMIRQNENGVVRAGVGQYKKADGTVFGGEWKADKLSGRLCWTSLPAQLVKYRGQVSRGKMHGYGMYRWPGGMYQGGFRCNK</sequence>
<accession>A0A1D1W459</accession>
<dbReference type="Proteomes" id="UP000186922">
    <property type="component" value="Unassembled WGS sequence"/>
</dbReference>
<keyword evidence="3" id="KW-1185">Reference proteome</keyword>
<reference evidence="2 3" key="1">
    <citation type="journal article" date="2016" name="Nat. Commun.">
        <title>Extremotolerant tardigrade genome and improved radiotolerance of human cultured cells by tardigrade-unique protein.</title>
        <authorList>
            <person name="Hashimoto T."/>
            <person name="Horikawa D.D."/>
            <person name="Saito Y."/>
            <person name="Kuwahara H."/>
            <person name="Kozuka-Hata H."/>
            <person name="Shin-I T."/>
            <person name="Minakuchi Y."/>
            <person name="Ohishi K."/>
            <person name="Motoyama A."/>
            <person name="Aizu T."/>
            <person name="Enomoto A."/>
            <person name="Kondo K."/>
            <person name="Tanaka S."/>
            <person name="Hara Y."/>
            <person name="Koshikawa S."/>
            <person name="Sagara H."/>
            <person name="Miura T."/>
            <person name="Yokobori S."/>
            <person name="Miyagawa K."/>
            <person name="Suzuki Y."/>
            <person name="Kubo T."/>
            <person name="Oyama M."/>
            <person name="Kohara Y."/>
            <person name="Fujiyama A."/>
            <person name="Arakawa K."/>
            <person name="Katayama T."/>
            <person name="Toyoda A."/>
            <person name="Kunieda T."/>
        </authorList>
    </citation>
    <scope>NUCLEOTIDE SEQUENCE [LARGE SCALE GENOMIC DNA]</scope>
    <source>
        <strain evidence="2 3">YOKOZUNA-1</strain>
    </source>
</reference>
<keyword evidence="1" id="KW-0677">Repeat</keyword>
<dbReference type="AlphaFoldDB" id="A0A1D1W459"/>
<organism evidence="2 3">
    <name type="scientific">Ramazzottius varieornatus</name>
    <name type="common">Water bear</name>
    <name type="synonym">Tardigrade</name>
    <dbReference type="NCBI Taxonomy" id="947166"/>
    <lineage>
        <taxon>Eukaryota</taxon>
        <taxon>Metazoa</taxon>
        <taxon>Ecdysozoa</taxon>
        <taxon>Tardigrada</taxon>
        <taxon>Eutardigrada</taxon>
        <taxon>Parachela</taxon>
        <taxon>Hypsibioidea</taxon>
        <taxon>Ramazzottiidae</taxon>
        <taxon>Ramazzottius</taxon>
    </lineage>
</organism>
<dbReference type="PANTHER" id="PTHR46917:SF1">
    <property type="entry name" value="MORN REPEAT-CONTAINING PROTEIN 2"/>
    <property type="match status" value="1"/>
</dbReference>
<protein>
    <submittedName>
        <fullName evidence="2">Uncharacterized protein</fullName>
    </submittedName>
</protein>
<dbReference type="InterPro" id="IPR003409">
    <property type="entry name" value="MORN"/>
</dbReference>
<dbReference type="PANTHER" id="PTHR46917">
    <property type="entry name" value="MORN REPEAT-CONTAINING PROTEIN 2"/>
    <property type="match status" value="1"/>
</dbReference>
<evidence type="ECO:0000256" key="1">
    <source>
        <dbReference type="ARBA" id="ARBA00022737"/>
    </source>
</evidence>
<name>A0A1D1W459_RAMVA</name>
<dbReference type="SUPFAM" id="SSF82185">
    <property type="entry name" value="Histone H3 K4-specific methyltransferase SET7/9 N-terminal domain"/>
    <property type="match status" value="1"/>
</dbReference>
<dbReference type="OrthoDB" id="437960at2759"/>
<dbReference type="InterPro" id="IPR052849">
    <property type="entry name" value="MORN_repeat_protein"/>
</dbReference>
<dbReference type="Pfam" id="PF02493">
    <property type="entry name" value="MORN"/>
    <property type="match status" value="1"/>
</dbReference>
<dbReference type="EMBL" id="BDGG01000017">
    <property type="protein sequence ID" value="GAV08272.1"/>
    <property type="molecule type" value="Genomic_DNA"/>
</dbReference>
<evidence type="ECO:0000313" key="2">
    <source>
        <dbReference type="EMBL" id="GAV08272.1"/>
    </source>
</evidence>
<comment type="caution">
    <text evidence="2">The sequence shown here is derived from an EMBL/GenBank/DDBJ whole genome shotgun (WGS) entry which is preliminary data.</text>
</comment>
<dbReference type="STRING" id="947166.A0A1D1W459"/>
<proteinExistence type="predicted"/>
<gene>
    <name evidence="2" type="primary">RvY_17988-1</name>
    <name evidence="2" type="synonym">RvY_17988.1</name>
    <name evidence="2" type="ORF">RvY_17988</name>
</gene>